<gene>
    <name evidence="1" type="ORF">VE01_07768</name>
</gene>
<dbReference type="RefSeq" id="XP_018128068.1">
    <property type="nucleotide sequence ID" value="XM_018277201.1"/>
</dbReference>
<reference evidence="1 2" key="1">
    <citation type="submission" date="2016-03" db="EMBL/GenBank/DDBJ databases">
        <title>Comparative genomics of Pseudogymnoascus destructans, the fungus causing white-nose syndrome of bats.</title>
        <authorList>
            <person name="Palmer J.M."/>
            <person name="Drees K.P."/>
            <person name="Foster J.T."/>
            <person name="Lindner D.L."/>
        </authorList>
    </citation>
    <scope>NUCLEOTIDE SEQUENCE [LARGE SCALE GENOMIC DNA]</scope>
    <source>
        <strain evidence="1 2">UAMH 10579</strain>
    </source>
</reference>
<sequence length="224" mass="23947">MPCLISPIVALAQSPRPTGTPRPNVYAYNSMVASTAKAWMLYHFCVYGMSKSTARPQTRAYAADDVVLDDVCHSGICRDAAAGAVVDDGESAIGGVQGTGVEECGQEEYWVAGKASVGLKGLVGLWERGRLPPRLKMLEDMRKKTLDELLMAGLSQEWAGRDEEDDGEEEEADGAAFVARKNVMAAFVQRSSDDGQDEISNDSSAVGGVTRTCSVHKHCGSTPK</sequence>
<dbReference type="AlphaFoldDB" id="A0A1B8GES3"/>
<dbReference type="EMBL" id="KV460244">
    <property type="protein sequence ID" value="OBT94335.1"/>
    <property type="molecule type" value="Genomic_DNA"/>
</dbReference>
<dbReference type="OrthoDB" id="3439421at2759"/>
<keyword evidence="2" id="KW-1185">Reference proteome</keyword>
<evidence type="ECO:0000313" key="1">
    <source>
        <dbReference type="EMBL" id="OBT94335.1"/>
    </source>
</evidence>
<proteinExistence type="predicted"/>
<dbReference type="GeneID" id="28841154"/>
<name>A0A1B8GES3_9PEZI</name>
<protein>
    <submittedName>
        <fullName evidence="1">Uncharacterized protein</fullName>
    </submittedName>
</protein>
<accession>A0A1B8GES3</accession>
<organism evidence="1 2">
    <name type="scientific">Pseudogymnoascus verrucosus</name>
    <dbReference type="NCBI Taxonomy" id="342668"/>
    <lineage>
        <taxon>Eukaryota</taxon>
        <taxon>Fungi</taxon>
        <taxon>Dikarya</taxon>
        <taxon>Ascomycota</taxon>
        <taxon>Pezizomycotina</taxon>
        <taxon>Leotiomycetes</taxon>
        <taxon>Thelebolales</taxon>
        <taxon>Thelebolaceae</taxon>
        <taxon>Pseudogymnoascus</taxon>
    </lineage>
</organism>
<reference evidence="2" key="2">
    <citation type="journal article" date="2018" name="Nat. Commun.">
        <title>Extreme sensitivity to ultraviolet light in the fungal pathogen causing white-nose syndrome of bats.</title>
        <authorList>
            <person name="Palmer J.M."/>
            <person name="Drees K.P."/>
            <person name="Foster J.T."/>
            <person name="Lindner D.L."/>
        </authorList>
    </citation>
    <scope>NUCLEOTIDE SEQUENCE [LARGE SCALE GENOMIC DNA]</scope>
    <source>
        <strain evidence="2">UAMH 10579</strain>
    </source>
</reference>
<evidence type="ECO:0000313" key="2">
    <source>
        <dbReference type="Proteomes" id="UP000091956"/>
    </source>
</evidence>
<dbReference type="Proteomes" id="UP000091956">
    <property type="component" value="Unassembled WGS sequence"/>
</dbReference>